<dbReference type="EMBL" id="KZ825315">
    <property type="protein sequence ID" value="RAH50120.1"/>
    <property type="molecule type" value="Genomic_DNA"/>
</dbReference>
<reference evidence="1" key="1">
    <citation type="submission" date="2018-02" db="EMBL/GenBank/DDBJ databases">
        <title>The genomes of Aspergillus section Nigri reveals drivers in fungal speciation.</title>
        <authorList>
            <consortium name="DOE Joint Genome Institute"/>
            <person name="Vesth T.C."/>
            <person name="Nybo J."/>
            <person name="Theobald S."/>
            <person name="Brandl J."/>
            <person name="Frisvad J.C."/>
            <person name="Nielsen K.F."/>
            <person name="Lyhne E.K."/>
            <person name="Kogle M.E."/>
            <person name="Kuo A."/>
            <person name="Riley R."/>
            <person name="Clum A."/>
            <person name="Nolan M."/>
            <person name="Lipzen A."/>
            <person name="Salamov A."/>
            <person name="Henrissat B."/>
            <person name="Wiebenga A."/>
            <person name="De vries R.P."/>
            <person name="Grigoriev I.V."/>
            <person name="Mortensen U.H."/>
            <person name="Andersen M.R."/>
            <person name="Baker S.E."/>
        </authorList>
    </citation>
    <scope>NUCLEOTIDE SEQUENCE</scope>
    <source>
        <strain evidence="1">CBS 621.78</strain>
    </source>
</reference>
<dbReference type="Proteomes" id="UP000249057">
    <property type="component" value="Unassembled WGS sequence"/>
</dbReference>
<evidence type="ECO:0000313" key="2">
    <source>
        <dbReference type="Proteomes" id="UP000249057"/>
    </source>
</evidence>
<name>A0ACD1GLJ4_9EURO</name>
<protein>
    <submittedName>
        <fullName evidence="1">C6 finger domain protein</fullName>
    </submittedName>
</protein>
<evidence type="ECO:0000313" key="1">
    <source>
        <dbReference type="EMBL" id="RAH50120.1"/>
    </source>
</evidence>
<organism evidence="1 2">
    <name type="scientific">Aspergillus brunneoviolaceus CBS 621.78</name>
    <dbReference type="NCBI Taxonomy" id="1450534"/>
    <lineage>
        <taxon>Eukaryota</taxon>
        <taxon>Fungi</taxon>
        <taxon>Dikarya</taxon>
        <taxon>Ascomycota</taxon>
        <taxon>Pezizomycotina</taxon>
        <taxon>Eurotiomycetes</taxon>
        <taxon>Eurotiomycetidae</taxon>
        <taxon>Eurotiales</taxon>
        <taxon>Aspergillaceae</taxon>
        <taxon>Aspergillus</taxon>
        <taxon>Aspergillus subgen. Circumdati</taxon>
    </lineage>
</organism>
<gene>
    <name evidence="1" type="ORF">BO95DRAFT_222079</name>
</gene>
<proteinExistence type="predicted"/>
<accession>A0ACD1GLJ4</accession>
<keyword evidence="2" id="KW-1185">Reference proteome</keyword>
<sequence length="1069" mass="117926">MHRIPLSEGSHGLPSTSGVFDQPWRPPYAPSFDTHPADQRRTSSAPQPPLHAHPYSVMSNRELPQLPPDGPYARQTSLPGPPTHTPPETHPPPPPPHPNFRPPINGAPHEPPPHSAPPEYRPPVARMSFPPPETPVAVGDPAPPPQTLPPAPYTPPVPLSQTPTPYDPAYFPNQAFGMRHRKAARAQQACDQCRARKAKCDEGRPACSHCKENNLICVYKEVPPHKQERATQQMMDRVQQLEDAVIEHIRRVVSMQVEQGNQLTAILQGTGISDTKIIQAAETQKQSLSRMSKPDIADLLQKTETKDETISNFVNRELEKAAEGEPQMLVTGEDGELSIPVEHTTAAHKLLMWPSIKSLLSPREYDEDYVMRLEEERGLILVYGRGEGHNDSEDLTASPPPNGHPARDHTYPNDAAAGGPWGSVPHQKGTPIRTRPDALDENGYFTTDAATVRCYYQSYMDHIHKLHPFLNQNELEERMERFIARYCPLANATSAPILNGNGNGPRSAKRKRSCETLHGAGCDVPSPSSITPDGLSGRRVEKSLKNAISLLVLALGSICATKPPVPGPVTDVPLNFRDECIPGPTSRNMLSRADSLSAVPPQGSFYSQADGQSFSSMDGRKASSDRTGHALHPRKPRNIDVIPGLAFYAYATQILGSLQGANGLDHVQAALLAGLYAGQLAHPFQSHGWIYQAARACQVLVRTKRYEQYVDGPLKDSIDFAYWTCLQLERYSLGPLHTDRSFTKLIAPPRSDILAELDLPASGISRSEGRISLPKGKYTLTLPNEISAPSTMMMFFYSAQIHLRKVLNRVHTDLYKVERKGESRWSSHVQEILSMNLELWRSSLPEVMRWKDTDPPSKDINVARMRAKYYGARYIIHRPLLFHALHFANDTGSSASVDSPTGSAISGSRSQQVSPSLTHSQRAIGMARLASDAGPTARSAPTPTPGGGNWASYAYRDLQPKMRRACKVCIDSAMLSTEAFDGIDGRPVVTNIFGTAHAQFGNMLVLSATYMSSLSELVDRNDLERLMKRTIRFLLQSREISPSLRADAKILSEIYEKIFGDSIESFIQA</sequence>